<accession>A0ABQ1FQR8</accession>
<sequence length="143" mass="16340">MIEQRLYQVRGSIGADGQATALYDKRRQCFHHTVKKPGLTGELVTEVPHEQRQCTLVHVRYILTREPQCTLDQLARSITQPVSNTHLSRRSMSQISKRPVYCHRKVRHRVDQSSVEIKDDALVAGGRFGKAFEGIGRRQAKFS</sequence>
<evidence type="ECO:0000313" key="2">
    <source>
        <dbReference type="Proteomes" id="UP000620046"/>
    </source>
</evidence>
<comment type="caution">
    <text evidence="1">The sequence shown here is derived from an EMBL/GenBank/DDBJ whole genome shotgun (WGS) entry which is preliminary data.</text>
</comment>
<protein>
    <recommendedName>
        <fullName evidence="3">Transposase</fullName>
    </recommendedName>
</protein>
<dbReference type="EMBL" id="BMJA01000001">
    <property type="protein sequence ID" value="GGA24469.1"/>
    <property type="molecule type" value="Genomic_DNA"/>
</dbReference>
<proteinExistence type="predicted"/>
<organism evidence="1 2">
    <name type="scientific">Dyella nitratireducens</name>
    <dbReference type="NCBI Taxonomy" id="1849580"/>
    <lineage>
        <taxon>Bacteria</taxon>
        <taxon>Pseudomonadati</taxon>
        <taxon>Pseudomonadota</taxon>
        <taxon>Gammaproteobacteria</taxon>
        <taxon>Lysobacterales</taxon>
        <taxon>Rhodanobacteraceae</taxon>
        <taxon>Dyella</taxon>
    </lineage>
</organism>
<reference evidence="2" key="1">
    <citation type="journal article" date="2019" name="Int. J. Syst. Evol. Microbiol.">
        <title>The Global Catalogue of Microorganisms (GCM) 10K type strain sequencing project: providing services to taxonomists for standard genome sequencing and annotation.</title>
        <authorList>
            <consortium name="The Broad Institute Genomics Platform"/>
            <consortium name="The Broad Institute Genome Sequencing Center for Infectious Disease"/>
            <person name="Wu L."/>
            <person name="Ma J."/>
        </authorList>
    </citation>
    <scope>NUCLEOTIDE SEQUENCE [LARGE SCALE GENOMIC DNA]</scope>
    <source>
        <strain evidence="2">CGMCC 1.15439</strain>
    </source>
</reference>
<dbReference type="Proteomes" id="UP000620046">
    <property type="component" value="Unassembled WGS sequence"/>
</dbReference>
<evidence type="ECO:0000313" key="1">
    <source>
        <dbReference type="EMBL" id="GGA24469.1"/>
    </source>
</evidence>
<keyword evidence="2" id="KW-1185">Reference proteome</keyword>
<gene>
    <name evidence="1" type="ORF">GCM10010981_11180</name>
</gene>
<name>A0ABQ1FQR8_9GAMM</name>
<evidence type="ECO:0008006" key="3">
    <source>
        <dbReference type="Google" id="ProtNLM"/>
    </source>
</evidence>